<dbReference type="EMBL" id="AMZH03010107">
    <property type="protein sequence ID" value="RRT55394.1"/>
    <property type="molecule type" value="Genomic_DNA"/>
</dbReference>
<sequence>MSEPGYRISITGACPGVDLGLEASGLLHDKDDAMLRDLDDGILITVNGSKETLKEKQERGRNLVALPSDGGESVDHALSAVELAHKVRRIPAHPGG</sequence>
<reference evidence="1 2" key="1">
    <citation type="journal article" date="2014" name="Agronomy (Basel)">
        <title>A Draft Genome Sequence for Ensete ventricosum, the Drought-Tolerant Tree Against Hunger.</title>
        <authorList>
            <person name="Harrison J."/>
            <person name="Moore K.A."/>
            <person name="Paszkiewicz K."/>
            <person name="Jones T."/>
            <person name="Grant M."/>
            <person name="Ambacheew D."/>
            <person name="Muzemil S."/>
            <person name="Studholme D.J."/>
        </authorList>
    </citation>
    <scope>NUCLEOTIDE SEQUENCE [LARGE SCALE GENOMIC DNA]</scope>
</reference>
<dbReference type="Proteomes" id="UP000287651">
    <property type="component" value="Unassembled WGS sequence"/>
</dbReference>
<gene>
    <name evidence="1" type="ORF">B296_00048483</name>
</gene>
<protein>
    <submittedName>
        <fullName evidence="1">Uncharacterized protein</fullName>
    </submittedName>
</protein>
<evidence type="ECO:0000313" key="2">
    <source>
        <dbReference type="Proteomes" id="UP000287651"/>
    </source>
</evidence>
<accession>A0A426YUL0</accession>
<organism evidence="1 2">
    <name type="scientific">Ensete ventricosum</name>
    <name type="common">Abyssinian banana</name>
    <name type="synonym">Musa ensete</name>
    <dbReference type="NCBI Taxonomy" id="4639"/>
    <lineage>
        <taxon>Eukaryota</taxon>
        <taxon>Viridiplantae</taxon>
        <taxon>Streptophyta</taxon>
        <taxon>Embryophyta</taxon>
        <taxon>Tracheophyta</taxon>
        <taxon>Spermatophyta</taxon>
        <taxon>Magnoliopsida</taxon>
        <taxon>Liliopsida</taxon>
        <taxon>Zingiberales</taxon>
        <taxon>Musaceae</taxon>
        <taxon>Ensete</taxon>
    </lineage>
</organism>
<proteinExistence type="predicted"/>
<name>A0A426YUL0_ENSVE</name>
<evidence type="ECO:0000313" key="1">
    <source>
        <dbReference type="EMBL" id="RRT55394.1"/>
    </source>
</evidence>
<dbReference type="AlphaFoldDB" id="A0A426YUL0"/>
<comment type="caution">
    <text evidence="1">The sequence shown here is derived from an EMBL/GenBank/DDBJ whole genome shotgun (WGS) entry which is preliminary data.</text>
</comment>